<dbReference type="EC" id="3.4.21.-" evidence="6"/>
<dbReference type="RefSeq" id="WP_121974038.1">
    <property type="nucleotide sequence ID" value="NZ_OOGT01000067.1"/>
</dbReference>
<evidence type="ECO:0000256" key="2">
    <source>
        <dbReference type="ARBA" id="ARBA00022670"/>
    </source>
</evidence>
<dbReference type="GO" id="GO:0006508">
    <property type="term" value="P:proteolysis"/>
    <property type="evidence" value="ECO:0007669"/>
    <property type="project" value="UniProtKB-KW"/>
</dbReference>
<protein>
    <recommendedName>
        <fullName evidence="6">Serine protease</fullName>
        <ecNumber evidence="6">3.4.21.-</ecNumber>
    </recommendedName>
</protein>
<evidence type="ECO:0000256" key="5">
    <source>
        <dbReference type="ARBA" id="ARBA00022825"/>
    </source>
</evidence>
<feature type="chain" id="PRO_5015377143" description="Serine protease" evidence="6">
    <location>
        <begin position="22"/>
        <end position="683"/>
    </location>
</feature>
<evidence type="ECO:0000256" key="6">
    <source>
        <dbReference type="RuleBase" id="RU004296"/>
    </source>
</evidence>
<comment type="similarity">
    <text evidence="1 6">Belongs to the peptidase S1B family.</text>
</comment>
<dbReference type="EMBL" id="OOGT01000067">
    <property type="protein sequence ID" value="SPL70576.1"/>
    <property type="molecule type" value="Genomic_DNA"/>
</dbReference>
<dbReference type="GO" id="GO:0008236">
    <property type="term" value="F:serine-type peptidase activity"/>
    <property type="evidence" value="ECO:0007669"/>
    <property type="project" value="UniProtKB-KW"/>
</dbReference>
<dbReference type="InterPro" id="IPR009003">
    <property type="entry name" value="Peptidase_S1_PA"/>
</dbReference>
<dbReference type="PANTHER" id="PTHR36234">
    <property type="entry name" value="LYSYL ENDOPEPTIDASE"/>
    <property type="match status" value="1"/>
</dbReference>
<reference evidence="8" key="1">
    <citation type="submission" date="2018-03" db="EMBL/GenBank/DDBJ databases">
        <authorList>
            <person name="Blom J."/>
        </authorList>
    </citation>
    <scope>NUCLEOTIDE SEQUENCE [LARGE SCALE GENOMIC DNA]</scope>
    <source>
        <strain evidence="8">KPC-SM-21</strain>
    </source>
</reference>
<proteinExistence type="inferred from homology"/>
<dbReference type="OrthoDB" id="5928962at2"/>
<dbReference type="InterPro" id="IPR043504">
    <property type="entry name" value="Peptidase_S1_PA_chymotrypsin"/>
</dbReference>
<evidence type="ECO:0000313" key="7">
    <source>
        <dbReference type="EMBL" id="SPL70576.1"/>
    </source>
</evidence>
<keyword evidence="8" id="KW-1185">Reference proteome</keyword>
<dbReference type="InParanoid" id="A0A2U3MYR0"/>
<accession>A0A2U3MYR0</accession>
<name>A0A2U3MYR0_9GAMM</name>
<sequence>MKTNIKPFGKISLLLSSILLAACGSDDNSTSASSNSNFSNSANTTVMAVSGEVVGVPIQKNVQIVPENITATAYIETVYEENAEKLKLVFDNIKLPEGTYVEIIDSDNQSQIYKLADTLASGVIVKGDSATIRVVLPDVNANASLGLKYITVEQKRLKREPRILVGADDRRPLECFAGTSIYDRSLAAANARFGGWGSGAIVGNGRYMLTNSHVVGHEVPQNANVNGYLLLGWFNESCDSERQLEVNSIPLRTDNVAVTGGAGGNNDYALVRLNEFDVQHSGALTVFGSMRIRTEGENKVGDEIYIPQYGNGGVQPMVIGDRHENENAKIIKLQEGRIRYNVDTQSGSSGSPVISRQLNEIIGVHWGTSASGGNDAVALTTLQNNVLPVFANNNTSVIGQGKFKGNQLIIPPFELTEGYEPLHLPDNSLVTPFGGITITHHGRYSEVELDSQNVANDNNVIKLRYRLALKSSSGERDLSAPTTDSNILLIWRVSGESNQNSETKFISWLPLRVSNAQGNLVQNRILHLTRSKYDPYTSPFDINASDTIKTDLVISDASKNATVSQLNEGAQYSYIAAYTGEGPTVLDSKKEPGFATIYVPIKRADGQEVVVKLRGYRSTDCGSRAMNYSVGCASGQKSTFRVDYVPSDNPDLAKGTYTGILPVFAQAKDAKKNILVNIKLTQP</sequence>
<dbReference type="AlphaFoldDB" id="A0A2U3MYR0"/>
<evidence type="ECO:0000256" key="1">
    <source>
        <dbReference type="ARBA" id="ARBA00008764"/>
    </source>
</evidence>
<feature type="signal peptide" evidence="6">
    <location>
        <begin position="1"/>
        <end position="21"/>
    </location>
</feature>
<keyword evidence="3 6" id="KW-0732">Signal</keyword>
<keyword evidence="2 6" id="KW-0645">Protease</keyword>
<evidence type="ECO:0000256" key="4">
    <source>
        <dbReference type="ARBA" id="ARBA00022801"/>
    </source>
</evidence>
<dbReference type="PANTHER" id="PTHR36234:SF5">
    <property type="entry name" value="LYSYL ENDOPEPTIDASE"/>
    <property type="match status" value="1"/>
</dbReference>
<evidence type="ECO:0000256" key="3">
    <source>
        <dbReference type="ARBA" id="ARBA00022729"/>
    </source>
</evidence>
<dbReference type="InterPro" id="IPR008256">
    <property type="entry name" value="Peptidase_S1B"/>
</dbReference>
<dbReference type="PROSITE" id="PS51257">
    <property type="entry name" value="PROKAR_LIPOPROTEIN"/>
    <property type="match status" value="1"/>
</dbReference>
<keyword evidence="4 6" id="KW-0378">Hydrolase</keyword>
<evidence type="ECO:0000313" key="8">
    <source>
        <dbReference type="Proteomes" id="UP000245974"/>
    </source>
</evidence>
<keyword evidence="5 6" id="KW-0720">Serine protease</keyword>
<dbReference type="SUPFAM" id="SSF50494">
    <property type="entry name" value="Trypsin-like serine proteases"/>
    <property type="match status" value="1"/>
</dbReference>
<dbReference type="PRINTS" id="PR00839">
    <property type="entry name" value="V8PROTEASE"/>
</dbReference>
<dbReference type="Gene3D" id="2.40.10.10">
    <property type="entry name" value="Trypsin-like serine proteases"/>
    <property type="match status" value="2"/>
</dbReference>
<dbReference type="Pfam" id="PF13365">
    <property type="entry name" value="Trypsin_2"/>
    <property type="match status" value="1"/>
</dbReference>
<organism evidence="7 8">
    <name type="scientific">Acinetobacter stercoris</name>
    <dbReference type="NCBI Taxonomy" id="2126983"/>
    <lineage>
        <taxon>Bacteria</taxon>
        <taxon>Pseudomonadati</taxon>
        <taxon>Pseudomonadota</taxon>
        <taxon>Gammaproteobacteria</taxon>
        <taxon>Moraxellales</taxon>
        <taxon>Moraxellaceae</taxon>
        <taxon>Acinetobacter</taxon>
    </lineage>
</organism>
<dbReference type="Proteomes" id="UP000245974">
    <property type="component" value="Unassembled WGS sequence"/>
</dbReference>
<gene>
    <name evidence="7" type="ORF">KPC_1754</name>
</gene>